<comment type="caution">
    <text evidence="7">The sequence shown here is derived from an EMBL/GenBank/DDBJ whole genome shotgun (WGS) entry which is preliminary data.</text>
</comment>
<reference evidence="7" key="1">
    <citation type="submission" date="2022-11" db="EMBL/GenBank/DDBJ databases">
        <authorList>
            <person name="Petersen C."/>
        </authorList>
    </citation>
    <scope>NUCLEOTIDE SEQUENCE</scope>
    <source>
        <strain evidence="7">IBT 30761</strain>
    </source>
</reference>
<name>A0A9W9FFI4_9EURO</name>
<dbReference type="InterPro" id="IPR009571">
    <property type="entry name" value="SUR7/Rim9-like_fungi"/>
</dbReference>
<keyword evidence="4 6" id="KW-0472">Membrane</keyword>
<organism evidence="7 8">
    <name type="scientific">Penicillium argentinense</name>
    <dbReference type="NCBI Taxonomy" id="1131581"/>
    <lineage>
        <taxon>Eukaryota</taxon>
        <taxon>Fungi</taxon>
        <taxon>Dikarya</taxon>
        <taxon>Ascomycota</taxon>
        <taxon>Pezizomycotina</taxon>
        <taxon>Eurotiomycetes</taxon>
        <taxon>Eurotiomycetidae</taxon>
        <taxon>Eurotiales</taxon>
        <taxon>Aspergillaceae</taxon>
        <taxon>Penicillium</taxon>
    </lineage>
</organism>
<keyword evidence="2 6" id="KW-0812">Transmembrane</keyword>
<dbReference type="EMBL" id="JAPQKI010000005">
    <property type="protein sequence ID" value="KAJ5099037.1"/>
    <property type="molecule type" value="Genomic_DNA"/>
</dbReference>
<dbReference type="GO" id="GO:0051285">
    <property type="term" value="C:cell cortex of cell tip"/>
    <property type="evidence" value="ECO:0007669"/>
    <property type="project" value="TreeGrafter"/>
</dbReference>
<evidence type="ECO:0000313" key="7">
    <source>
        <dbReference type="EMBL" id="KAJ5099037.1"/>
    </source>
</evidence>
<sequence length="354" mass="39110">MTDGADTNGVGSDRKKMPFFHRSQERPIARRRAATVQWHRIMRSLLYLLAWIFLVLVCIGNLSDKPVLRSTYFLYLDLADIIPLSVPNAVLINSIARSIGLHDFYQVGLWGFCEGYNNNGITSCSKPQSLYAFNPVKIILNELLAGASIALPSDIEEPLNLARIASHWMFGLFIAAAVLNFVMIFLSPLAVSSRPPQTIKLWASAAATDGNISLAGQPPHRRRTFVCLRSLPFLFLTFITALITIVASAVATVMFEIFANVFTNADPSLNIHAHVGTQMLAFMWVASGFSLIAFIVQFSSCCASCCGGHKARKQLKAQGIDWREMEKTSGHSSGRQTPAERERQHVEPHAVTTD</sequence>
<dbReference type="PROSITE" id="PS01346">
    <property type="entry name" value="CLAUDIN"/>
    <property type="match status" value="1"/>
</dbReference>
<feature type="transmembrane region" description="Helical" evidence="6">
    <location>
        <begin position="231"/>
        <end position="259"/>
    </location>
</feature>
<feature type="transmembrane region" description="Helical" evidence="6">
    <location>
        <begin position="168"/>
        <end position="191"/>
    </location>
</feature>
<dbReference type="GeneID" id="81357511"/>
<keyword evidence="3 6" id="KW-1133">Transmembrane helix</keyword>
<feature type="transmembrane region" description="Helical" evidence="6">
    <location>
        <begin position="45"/>
        <end position="63"/>
    </location>
</feature>
<dbReference type="OrthoDB" id="2327445at2759"/>
<keyword evidence="8" id="KW-1185">Reference proteome</keyword>
<evidence type="ECO:0000256" key="5">
    <source>
        <dbReference type="SAM" id="MobiDB-lite"/>
    </source>
</evidence>
<evidence type="ECO:0000256" key="2">
    <source>
        <dbReference type="ARBA" id="ARBA00022692"/>
    </source>
</evidence>
<evidence type="ECO:0000256" key="4">
    <source>
        <dbReference type="ARBA" id="ARBA00023136"/>
    </source>
</evidence>
<evidence type="ECO:0000256" key="6">
    <source>
        <dbReference type="SAM" id="Phobius"/>
    </source>
</evidence>
<dbReference type="AlphaFoldDB" id="A0A9W9FFI4"/>
<feature type="transmembrane region" description="Helical" evidence="6">
    <location>
        <begin position="279"/>
        <end position="306"/>
    </location>
</feature>
<dbReference type="InterPro" id="IPR017974">
    <property type="entry name" value="Claudin_CS"/>
</dbReference>
<feature type="compositionally biased region" description="Basic and acidic residues" evidence="5">
    <location>
        <begin position="338"/>
        <end position="348"/>
    </location>
</feature>
<gene>
    <name evidence="7" type="ORF">N7532_006038</name>
</gene>
<dbReference type="Pfam" id="PF06687">
    <property type="entry name" value="SUR7"/>
    <property type="match status" value="1"/>
</dbReference>
<dbReference type="GO" id="GO:0031505">
    <property type="term" value="P:fungal-type cell wall organization"/>
    <property type="evidence" value="ECO:0007669"/>
    <property type="project" value="TreeGrafter"/>
</dbReference>
<dbReference type="GO" id="GO:0005886">
    <property type="term" value="C:plasma membrane"/>
    <property type="evidence" value="ECO:0007669"/>
    <property type="project" value="InterPro"/>
</dbReference>
<reference evidence="7" key="2">
    <citation type="journal article" date="2023" name="IMA Fungus">
        <title>Comparative genomic study of the Penicillium genus elucidates a diverse pangenome and 15 lateral gene transfer events.</title>
        <authorList>
            <person name="Petersen C."/>
            <person name="Sorensen T."/>
            <person name="Nielsen M.R."/>
            <person name="Sondergaard T.E."/>
            <person name="Sorensen J.L."/>
            <person name="Fitzpatrick D.A."/>
            <person name="Frisvad J.C."/>
            <person name="Nielsen K.L."/>
        </authorList>
    </citation>
    <scope>NUCLEOTIDE SEQUENCE</scope>
    <source>
        <strain evidence="7">IBT 30761</strain>
    </source>
</reference>
<feature type="region of interest" description="Disordered" evidence="5">
    <location>
        <begin position="326"/>
        <end position="354"/>
    </location>
</feature>
<protein>
    <submittedName>
        <fullName evidence="7">Uncharacterized protein</fullName>
    </submittedName>
</protein>
<dbReference type="RefSeq" id="XP_056474691.1">
    <property type="nucleotide sequence ID" value="XM_056618532.1"/>
</dbReference>
<accession>A0A9W9FFI4</accession>
<evidence type="ECO:0000313" key="8">
    <source>
        <dbReference type="Proteomes" id="UP001149074"/>
    </source>
</evidence>
<dbReference type="InterPro" id="IPR052413">
    <property type="entry name" value="SUR7_domain"/>
</dbReference>
<proteinExistence type="predicted"/>
<evidence type="ECO:0000256" key="3">
    <source>
        <dbReference type="ARBA" id="ARBA00022989"/>
    </source>
</evidence>
<dbReference type="PANTHER" id="PTHR28019">
    <property type="entry name" value="CELL MEMBRANE PROTEIN YLR413W-RELATED"/>
    <property type="match status" value="1"/>
</dbReference>
<dbReference type="PANTHER" id="PTHR28019:SF2">
    <property type="entry name" value="CELL MEMBRANE PROTEIN YLR413W-RELATED"/>
    <property type="match status" value="1"/>
</dbReference>
<evidence type="ECO:0000256" key="1">
    <source>
        <dbReference type="ARBA" id="ARBA00004141"/>
    </source>
</evidence>
<comment type="subcellular location">
    <subcellularLocation>
        <location evidence="1">Membrane</location>
        <topology evidence="1">Multi-pass membrane protein</topology>
    </subcellularLocation>
</comment>
<dbReference type="Proteomes" id="UP001149074">
    <property type="component" value="Unassembled WGS sequence"/>
</dbReference>